<keyword evidence="1" id="KW-0732">Signal</keyword>
<protein>
    <submittedName>
        <fullName evidence="2">Uncharacterized protein</fullName>
    </submittedName>
</protein>
<dbReference type="EMBL" id="CAUYUJ010019516">
    <property type="protein sequence ID" value="CAK0891764.1"/>
    <property type="molecule type" value="Genomic_DNA"/>
</dbReference>
<proteinExistence type="predicted"/>
<feature type="signal peptide" evidence="1">
    <location>
        <begin position="1"/>
        <end position="16"/>
    </location>
</feature>
<accession>A0ABN9WZG8</accession>
<reference evidence="2" key="1">
    <citation type="submission" date="2023-10" db="EMBL/GenBank/DDBJ databases">
        <authorList>
            <person name="Chen Y."/>
            <person name="Shah S."/>
            <person name="Dougan E. K."/>
            <person name="Thang M."/>
            <person name="Chan C."/>
        </authorList>
    </citation>
    <scope>NUCLEOTIDE SEQUENCE [LARGE SCALE GENOMIC DNA]</scope>
</reference>
<comment type="caution">
    <text evidence="2">The sequence shown here is derived from an EMBL/GenBank/DDBJ whole genome shotgun (WGS) entry which is preliminary data.</text>
</comment>
<evidence type="ECO:0000313" key="3">
    <source>
        <dbReference type="Proteomes" id="UP001189429"/>
    </source>
</evidence>
<sequence>MVLLSALLGVAYLLKRQEDWGDVRAPLGVRGPEAVLAEAAGAAPFPAAARNALLGDPSSPAALDCRQGEPGCLPLAAPGAAAPGQPAHTILAVACGAGSAQIEVASDEGFSIGDVVEIRSQVSSESKTITALDPMELDGPLISMYPVGSTVTQQAAAWSQEEAQAGQAAEDAVEDDSALAEALNVDVEPPLAAEPPQVAEPLQAAAVEASLDACGAACSSRGRSEGCGHRVLAAADNFFRGRGDACEAAYLWVSEDMPLATSRPYDCLSGFFNWKRGLDGPTTRRAGAA</sequence>
<evidence type="ECO:0000256" key="1">
    <source>
        <dbReference type="SAM" id="SignalP"/>
    </source>
</evidence>
<keyword evidence="3" id="KW-1185">Reference proteome</keyword>
<evidence type="ECO:0000313" key="2">
    <source>
        <dbReference type="EMBL" id="CAK0891764.1"/>
    </source>
</evidence>
<organism evidence="2 3">
    <name type="scientific">Prorocentrum cordatum</name>
    <dbReference type="NCBI Taxonomy" id="2364126"/>
    <lineage>
        <taxon>Eukaryota</taxon>
        <taxon>Sar</taxon>
        <taxon>Alveolata</taxon>
        <taxon>Dinophyceae</taxon>
        <taxon>Prorocentrales</taxon>
        <taxon>Prorocentraceae</taxon>
        <taxon>Prorocentrum</taxon>
    </lineage>
</organism>
<feature type="chain" id="PRO_5046888408" evidence="1">
    <location>
        <begin position="17"/>
        <end position="289"/>
    </location>
</feature>
<dbReference type="Proteomes" id="UP001189429">
    <property type="component" value="Unassembled WGS sequence"/>
</dbReference>
<name>A0ABN9WZG8_9DINO</name>
<gene>
    <name evidence="2" type="ORF">PCOR1329_LOCUS71611</name>
</gene>